<sequence length="176" mass="21047">MQLPKLTDKINPLSRTEFLVRFQDCDPYGHLNNGRYLDYFLDGRDNQVTYDYGWRLVDFINEEKKGWVVQKQELAYLRSAVYGEEIVIRTATAFYDDSNLIIECRMLNKDETQLKSLLWMKLVFINLTNGRRTNHTEDIKDFFSKVILEEFNPEEITFDERVKELTTFYKSQKTNK</sequence>
<dbReference type="PANTHER" id="PTHR31793:SF27">
    <property type="entry name" value="NOVEL THIOESTERASE SUPERFAMILY DOMAIN AND SAPOSIN A-TYPE DOMAIN CONTAINING PROTEIN (0610012H03RIK)"/>
    <property type="match status" value="1"/>
</dbReference>
<dbReference type="RefSeq" id="WP_014798116.1">
    <property type="nucleotide sequence ID" value="NC_018018.1"/>
</dbReference>
<comment type="similarity">
    <text evidence="1">Belongs to the 4-hydroxybenzoyl-CoA thioesterase family.</text>
</comment>
<evidence type="ECO:0000256" key="1">
    <source>
        <dbReference type="ARBA" id="ARBA00005953"/>
    </source>
</evidence>
<dbReference type="eggNOG" id="COG0824">
    <property type="taxonomic scope" value="Bacteria"/>
</dbReference>
<keyword evidence="4" id="KW-1185">Reference proteome</keyword>
<dbReference type="STRING" id="880071.Fleli_2295"/>
<dbReference type="CDD" id="cd00586">
    <property type="entry name" value="4HBT"/>
    <property type="match status" value="1"/>
</dbReference>
<dbReference type="Gene3D" id="3.10.129.10">
    <property type="entry name" value="Hotdog Thioesterase"/>
    <property type="match status" value="1"/>
</dbReference>
<dbReference type="KEGG" id="fli:Fleli_2295"/>
<proteinExistence type="inferred from homology"/>
<dbReference type="AlphaFoldDB" id="I4AL35"/>
<gene>
    <name evidence="3" type="ordered locus">Fleli_2295</name>
</gene>
<evidence type="ECO:0000313" key="4">
    <source>
        <dbReference type="Proteomes" id="UP000006054"/>
    </source>
</evidence>
<evidence type="ECO:0000313" key="3">
    <source>
        <dbReference type="EMBL" id="AFM04670.1"/>
    </source>
</evidence>
<organism evidence="3 4">
    <name type="scientific">Bernardetia litoralis (strain ATCC 23117 / DSM 6794 / NBRC 15988 / NCIMB 1366 / Fx l1 / Sio-4)</name>
    <name type="common">Flexibacter litoralis</name>
    <dbReference type="NCBI Taxonomy" id="880071"/>
    <lineage>
        <taxon>Bacteria</taxon>
        <taxon>Pseudomonadati</taxon>
        <taxon>Bacteroidota</taxon>
        <taxon>Cytophagia</taxon>
        <taxon>Cytophagales</taxon>
        <taxon>Bernardetiaceae</taxon>
        <taxon>Bernardetia</taxon>
    </lineage>
</organism>
<dbReference type="HOGENOM" id="CLU_101141_4_2_10"/>
<dbReference type="GO" id="GO:0047617">
    <property type="term" value="F:fatty acyl-CoA hydrolase activity"/>
    <property type="evidence" value="ECO:0007669"/>
    <property type="project" value="TreeGrafter"/>
</dbReference>
<dbReference type="OrthoDB" id="9791529at2"/>
<keyword evidence="2" id="KW-0378">Hydrolase</keyword>
<dbReference type="InterPro" id="IPR029069">
    <property type="entry name" value="HotDog_dom_sf"/>
</dbReference>
<dbReference type="SUPFAM" id="SSF54637">
    <property type="entry name" value="Thioesterase/thiol ester dehydrase-isomerase"/>
    <property type="match status" value="1"/>
</dbReference>
<accession>I4AL35</accession>
<dbReference type="EMBL" id="CP003345">
    <property type="protein sequence ID" value="AFM04670.1"/>
    <property type="molecule type" value="Genomic_DNA"/>
</dbReference>
<name>I4AL35_BERLS</name>
<dbReference type="InterPro" id="IPR050563">
    <property type="entry name" value="4-hydroxybenzoyl-CoA_TE"/>
</dbReference>
<dbReference type="PANTHER" id="PTHR31793">
    <property type="entry name" value="4-HYDROXYBENZOYL-COA THIOESTERASE FAMILY MEMBER"/>
    <property type="match status" value="1"/>
</dbReference>
<dbReference type="Proteomes" id="UP000006054">
    <property type="component" value="Chromosome"/>
</dbReference>
<reference evidence="4" key="1">
    <citation type="submission" date="2012-06" db="EMBL/GenBank/DDBJ databases">
        <title>The complete genome of Flexibacter litoralis DSM 6794.</title>
        <authorList>
            <person name="Lucas S."/>
            <person name="Copeland A."/>
            <person name="Lapidus A."/>
            <person name="Glavina del Rio T."/>
            <person name="Dalin E."/>
            <person name="Tice H."/>
            <person name="Bruce D."/>
            <person name="Goodwin L."/>
            <person name="Pitluck S."/>
            <person name="Peters L."/>
            <person name="Ovchinnikova G."/>
            <person name="Lu M."/>
            <person name="Kyrpides N."/>
            <person name="Mavromatis K."/>
            <person name="Ivanova N."/>
            <person name="Brettin T."/>
            <person name="Detter J.C."/>
            <person name="Han C."/>
            <person name="Larimer F."/>
            <person name="Land M."/>
            <person name="Hauser L."/>
            <person name="Markowitz V."/>
            <person name="Cheng J.-F."/>
            <person name="Hugenholtz P."/>
            <person name="Woyke T."/>
            <person name="Wu D."/>
            <person name="Spring S."/>
            <person name="Lang E."/>
            <person name="Kopitz M."/>
            <person name="Brambilla E."/>
            <person name="Klenk H.-P."/>
            <person name="Eisen J.A."/>
        </authorList>
    </citation>
    <scope>NUCLEOTIDE SEQUENCE [LARGE SCALE GENOMIC DNA]</scope>
    <source>
        <strain evidence="4">ATCC 23117 / DSM 6794 / NBRC 15988 / NCIMB 1366 / Sio-4</strain>
    </source>
</reference>
<evidence type="ECO:0000256" key="2">
    <source>
        <dbReference type="ARBA" id="ARBA00022801"/>
    </source>
</evidence>
<protein>
    <submittedName>
        <fullName evidence="3">Putative thioesterase</fullName>
    </submittedName>
</protein>
<dbReference type="Pfam" id="PF13279">
    <property type="entry name" value="4HBT_2"/>
    <property type="match status" value="1"/>
</dbReference>